<dbReference type="InterPro" id="IPR036412">
    <property type="entry name" value="HAD-like_sf"/>
</dbReference>
<dbReference type="Proteomes" id="UP000010824">
    <property type="component" value="Chromosome"/>
</dbReference>
<dbReference type="AlphaFoldDB" id="L0H986"/>
<evidence type="ECO:0000313" key="2">
    <source>
        <dbReference type="EMBL" id="AGB01297.1"/>
    </source>
</evidence>
<keyword evidence="1" id="KW-1278">Translocase</keyword>
<dbReference type="eggNOG" id="arCOG01579">
    <property type="taxonomic scope" value="Archaea"/>
</dbReference>
<dbReference type="SFLD" id="SFLDS00003">
    <property type="entry name" value="Haloacid_Dehalogenase"/>
    <property type="match status" value="1"/>
</dbReference>
<accession>L0H986</accession>
<gene>
    <name evidence="2" type="ordered locus">Metfor_0216</name>
</gene>
<dbReference type="PANTHER" id="PTHR43520:SF8">
    <property type="entry name" value="P-TYPE CU(+) TRANSPORTER"/>
    <property type="match status" value="1"/>
</dbReference>
<dbReference type="GO" id="GO:0055070">
    <property type="term" value="P:copper ion homeostasis"/>
    <property type="evidence" value="ECO:0007669"/>
    <property type="project" value="TreeGrafter"/>
</dbReference>
<evidence type="ECO:0000256" key="1">
    <source>
        <dbReference type="ARBA" id="ARBA00022967"/>
    </source>
</evidence>
<dbReference type="FunCoup" id="L0H986">
    <property type="interactions" value="1"/>
</dbReference>
<dbReference type="InterPro" id="IPR023214">
    <property type="entry name" value="HAD_sf"/>
</dbReference>
<dbReference type="KEGG" id="mfo:Metfor_0216"/>
<dbReference type="GO" id="GO:0043682">
    <property type="term" value="F:P-type divalent copper transporter activity"/>
    <property type="evidence" value="ECO:0007669"/>
    <property type="project" value="TreeGrafter"/>
</dbReference>
<dbReference type="PANTHER" id="PTHR43520">
    <property type="entry name" value="ATP7, ISOFORM B"/>
    <property type="match status" value="1"/>
</dbReference>
<dbReference type="RefSeq" id="WP_015284261.1">
    <property type="nucleotide sequence ID" value="NC_019943.1"/>
</dbReference>
<dbReference type="GO" id="GO:0005507">
    <property type="term" value="F:copper ion binding"/>
    <property type="evidence" value="ECO:0007669"/>
    <property type="project" value="TreeGrafter"/>
</dbReference>
<evidence type="ECO:0000313" key="3">
    <source>
        <dbReference type="Proteomes" id="UP000010824"/>
    </source>
</evidence>
<organism evidence="2 3">
    <name type="scientific">Methanoregula formicica (strain DSM 22288 / NBRC 105244 / SMSP)</name>
    <dbReference type="NCBI Taxonomy" id="593750"/>
    <lineage>
        <taxon>Archaea</taxon>
        <taxon>Methanobacteriati</taxon>
        <taxon>Methanobacteriota</taxon>
        <taxon>Stenosarchaea group</taxon>
        <taxon>Methanomicrobia</taxon>
        <taxon>Methanomicrobiales</taxon>
        <taxon>Methanoregulaceae</taxon>
        <taxon>Methanoregula</taxon>
    </lineage>
</organism>
<reference evidence="3" key="1">
    <citation type="submission" date="2011-12" db="EMBL/GenBank/DDBJ databases">
        <title>Complete sequence of Methanoregula formicicum SMSP.</title>
        <authorList>
            <person name="Lucas S."/>
            <person name="Han J."/>
            <person name="Lapidus A."/>
            <person name="Cheng J.-F."/>
            <person name="Goodwin L."/>
            <person name="Pitluck S."/>
            <person name="Peters L."/>
            <person name="Ovchinnikova G."/>
            <person name="Teshima H."/>
            <person name="Detter J.C."/>
            <person name="Han C."/>
            <person name="Tapia R."/>
            <person name="Land M."/>
            <person name="Hauser L."/>
            <person name="Kyrpides N."/>
            <person name="Ivanova N."/>
            <person name="Pagani I."/>
            <person name="Imachi H."/>
            <person name="Tamaki H."/>
            <person name="Sekiguchi Y."/>
            <person name="Kamagata Y."/>
            <person name="Cadillo-Quiroz H."/>
            <person name="Zinder S."/>
            <person name="Liu W.-T."/>
            <person name="Woyke T."/>
        </authorList>
    </citation>
    <scope>NUCLEOTIDE SEQUENCE [LARGE SCALE GENOMIC DNA]</scope>
    <source>
        <strain evidence="3">DSM 22288 / NBRC 105244 / SMSP</strain>
    </source>
</reference>
<proteinExistence type="predicted"/>
<dbReference type="Gene3D" id="3.40.50.1000">
    <property type="entry name" value="HAD superfamily/HAD-like"/>
    <property type="match status" value="1"/>
</dbReference>
<dbReference type="GO" id="GO:0016020">
    <property type="term" value="C:membrane"/>
    <property type="evidence" value="ECO:0007669"/>
    <property type="project" value="TreeGrafter"/>
</dbReference>
<dbReference type="EMBL" id="CP003167">
    <property type="protein sequence ID" value="AGB01297.1"/>
    <property type="molecule type" value="Genomic_DNA"/>
</dbReference>
<dbReference type="STRING" id="593750.Metfor_0216"/>
<dbReference type="SUPFAM" id="SSF56784">
    <property type="entry name" value="HAD-like"/>
    <property type="match status" value="1"/>
</dbReference>
<protein>
    <submittedName>
        <fullName evidence="2">Soluble P-type ATPase</fullName>
    </submittedName>
</protein>
<dbReference type="OrthoDB" id="146001at2157"/>
<sequence length="285" mass="31384">MSVAVVFDSAGTLLSTYRVAKDICNRKLLPGIETTTLTFSSPDRVLIVLPVHSKDLMTVPPDTLLSEYLIDRHIGFGVSCTRKILTAEDIGDVLYTDHRALAGDLQECIRNVWSVCKAEEMVTLNSGAIINMAHRAVEFAITAGGWPFPGAKETITALHRMGIPTFIASGDRVTKLERMADHFGIPRDRVYGVATPSIKAQIVHDLRQEYDKVLMVGDGINDLFALRNADIAILTIEQPGDRPEELFKEADYVVKNVSEVRKIVENLLAGGKICDRDGSGVSYKR</sequence>
<dbReference type="SFLD" id="SFLDG01129">
    <property type="entry name" value="C1.5:_HAD__Beta-PGM__Phosphata"/>
    <property type="match status" value="1"/>
</dbReference>
<name>L0H986_METFS</name>
<dbReference type="GeneID" id="14308889"/>
<keyword evidence="3" id="KW-1185">Reference proteome</keyword>
<dbReference type="Pfam" id="PF00702">
    <property type="entry name" value="Hydrolase"/>
    <property type="match status" value="1"/>
</dbReference>
<reference evidence="2 3" key="2">
    <citation type="journal article" date="2014" name="Genome Announc.">
        <title>Complete Genome Sequence of Methanoregula formicica SMSPT, a Mesophilic Hydrogenotrophic Methanogen Isolated from a Methanogenic Upflow Anaerobic Sludge Blanket Reactor.</title>
        <authorList>
            <person name="Yamamoto K."/>
            <person name="Tamaki H."/>
            <person name="Cadillo-Quiroz H."/>
            <person name="Imachi H."/>
            <person name="Kyrpides N."/>
            <person name="Woyke T."/>
            <person name="Goodwin L."/>
            <person name="Zinder S.H."/>
            <person name="Kamagata Y."/>
            <person name="Liu W.T."/>
        </authorList>
    </citation>
    <scope>NUCLEOTIDE SEQUENCE [LARGE SCALE GENOMIC DNA]</scope>
    <source>
        <strain evidence="3">DSM 22288 / NBRC 105244 / SMSP</strain>
    </source>
</reference>
<dbReference type="InParanoid" id="L0H986"/>
<dbReference type="HOGENOM" id="CLU_1052165_0_0_2"/>